<dbReference type="PANTHER" id="PTHR37162">
    <property type="entry name" value="HAT FAMILY DIMERISATION DOMAINCONTAINING PROTEIN-RELATED"/>
    <property type="match status" value="1"/>
</dbReference>
<protein>
    <submittedName>
        <fullName evidence="1">DUF4371 domain-containing protein</fullName>
    </submittedName>
</protein>
<keyword evidence="2" id="KW-1185">Reference proteome</keyword>
<comment type="caution">
    <text evidence="1">The sequence shown here is derived from an EMBL/GenBank/DDBJ whole genome shotgun (WGS) entry which is preliminary data.</text>
</comment>
<sequence length="167" mass="18921">MLVLEQLNMFQRKQLEMSSATIVDFYAGLREVTEITESHQNKLLGGPEIKLCVFCSFDHLSEIFNRSGAGTSSSSSEILHLHRTKCSTLIRKVISPVLLKEQVAEINKSQFSLILDESTDVACCKHLCLCVCYYNRKENKIVSQFLGLVEVVESTADSLYKHVRLFQ</sequence>
<reference evidence="1" key="1">
    <citation type="submission" date="2020-07" db="EMBL/GenBank/DDBJ databases">
        <title>Multicomponent nature underlies the extraordinary mechanical properties of spider dragline silk.</title>
        <authorList>
            <person name="Kono N."/>
            <person name="Nakamura H."/>
            <person name="Mori M."/>
            <person name="Yoshida Y."/>
            <person name="Ohtoshi R."/>
            <person name="Malay A.D."/>
            <person name="Moran D.A.P."/>
            <person name="Tomita M."/>
            <person name="Numata K."/>
            <person name="Arakawa K."/>
        </authorList>
    </citation>
    <scope>NUCLEOTIDE SEQUENCE</scope>
</reference>
<proteinExistence type="predicted"/>
<evidence type="ECO:0000313" key="2">
    <source>
        <dbReference type="Proteomes" id="UP000887116"/>
    </source>
</evidence>
<evidence type="ECO:0000313" key="1">
    <source>
        <dbReference type="EMBL" id="GFR15788.1"/>
    </source>
</evidence>
<name>A0A8X6J968_TRICU</name>
<dbReference type="PANTHER" id="PTHR37162:SF1">
    <property type="entry name" value="BED-TYPE DOMAIN-CONTAINING PROTEIN"/>
    <property type="match status" value="1"/>
</dbReference>
<dbReference type="EMBL" id="BMAO01027296">
    <property type="protein sequence ID" value="GFR15788.1"/>
    <property type="molecule type" value="Genomic_DNA"/>
</dbReference>
<gene>
    <name evidence="1" type="ORF">TNCT_146311</name>
</gene>
<accession>A0A8X6J968</accession>
<dbReference type="OrthoDB" id="6511285at2759"/>
<dbReference type="Proteomes" id="UP000887116">
    <property type="component" value="Unassembled WGS sequence"/>
</dbReference>
<organism evidence="1 2">
    <name type="scientific">Trichonephila clavata</name>
    <name type="common">Joro spider</name>
    <name type="synonym">Nephila clavata</name>
    <dbReference type="NCBI Taxonomy" id="2740835"/>
    <lineage>
        <taxon>Eukaryota</taxon>
        <taxon>Metazoa</taxon>
        <taxon>Ecdysozoa</taxon>
        <taxon>Arthropoda</taxon>
        <taxon>Chelicerata</taxon>
        <taxon>Arachnida</taxon>
        <taxon>Araneae</taxon>
        <taxon>Araneomorphae</taxon>
        <taxon>Entelegynae</taxon>
        <taxon>Araneoidea</taxon>
        <taxon>Nephilidae</taxon>
        <taxon>Trichonephila</taxon>
    </lineage>
</organism>
<dbReference type="AlphaFoldDB" id="A0A8X6J968"/>